<comment type="caution">
    <text evidence="2">The sequence shown here is derived from an EMBL/GenBank/DDBJ whole genome shotgun (WGS) entry which is preliminary data.</text>
</comment>
<protein>
    <submittedName>
        <fullName evidence="2">DUF1127 domain-containing protein</fullName>
    </submittedName>
</protein>
<proteinExistence type="predicted"/>
<organism evidence="2 3">
    <name type="scientific">Albidovulum sediminis</name>
    <dbReference type="NCBI Taxonomy" id="3066345"/>
    <lineage>
        <taxon>Bacteria</taxon>
        <taxon>Pseudomonadati</taxon>
        <taxon>Pseudomonadota</taxon>
        <taxon>Alphaproteobacteria</taxon>
        <taxon>Rhodobacterales</taxon>
        <taxon>Paracoccaceae</taxon>
        <taxon>Albidovulum</taxon>
    </lineage>
</organism>
<reference evidence="3" key="1">
    <citation type="submission" date="2023-07" db="EMBL/GenBank/DDBJ databases">
        <title>Defluviimonas sediminis sp. nov., isolated from mangrove sediment.</title>
        <authorList>
            <person name="Liu L."/>
            <person name="Li J."/>
            <person name="Huang Y."/>
            <person name="Pan J."/>
            <person name="Li M."/>
        </authorList>
    </citation>
    <scope>NUCLEOTIDE SEQUENCE [LARGE SCALE GENOMIC DNA]</scope>
    <source>
        <strain evidence="3">FT324</strain>
    </source>
</reference>
<sequence>MDLHLTRSAPTRRRPGLLRRLSLMFPLARQRHALRDLDDRLLEDIGLTADEARAEAARPVWDVPKTWLR</sequence>
<feature type="domain" description="YjiS-like" evidence="1">
    <location>
        <begin position="28"/>
        <end position="53"/>
    </location>
</feature>
<name>A0ABT2NLK8_9RHOB</name>
<dbReference type="EMBL" id="JAOCQF010000001">
    <property type="protein sequence ID" value="MCT8329800.1"/>
    <property type="molecule type" value="Genomic_DNA"/>
</dbReference>
<dbReference type="Proteomes" id="UP001205601">
    <property type="component" value="Unassembled WGS sequence"/>
</dbReference>
<accession>A0ABT2NLK8</accession>
<evidence type="ECO:0000259" key="1">
    <source>
        <dbReference type="Pfam" id="PF06568"/>
    </source>
</evidence>
<gene>
    <name evidence="2" type="ORF">N5I32_09770</name>
</gene>
<keyword evidence="3" id="KW-1185">Reference proteome</keyword>
<dbReference type="RefSeq" id="WP_261495298.1">
    <property type="nucleotide sequence ID" value="NZ_JAOCQF010000001.1"/>
</dbReference>
<evidence type="ECO:0000313" key="3">
    <source>
        <dbReference type="Proteomes" id="UP001205601"/>
    </source>
</evidence>
<evidence type="ECO:0000313" key="2">
    <source>
        <dbReference type="EMBL" id="MCT8329800.1"/>
    </source>
</evidence>
<dbReference type="InterPro" id="IPR009506">
    <property type="entry name" value="YjiS-like"/>
</dbReference>
<dbReference type="Pfam" id="PF06568">
    <property type="entry name" value="YjiS-like"/>
    <property type="match status" value="1"/>
</dbReference>